<evidence type="ECO:0000313" key="5">
    <source>
        <dbReference type="Proteomes" id="UP000192491"/>
    </source>
</evidence>
<dbReference type="InterPro" id="IPR012675">
    <property type="entry name" value="Beta-grasp_dom_sf"/>
</dbReference>
<reference evidence="4 5" key="1">
    <citation type="submission" date="2017-01" db="EMBL/GenBank/DDBJ databases">
        <title>Novel large sulfur bacteria in the metagenomes of groundwater-fed chemosynthetic microbial mats in the Lake Huron basin.</title>
        <authorList>
            <person name="Sharrar A.M."/>
            <person name="Flood B.E."/>
            <person name="Bailey J.V."/>
            <person name="Jones D.S."/>
            <person name="Biddanda B."/>
            <person name="Ruberg S.A."/>
            <person name="Marcus D.N."/>
            <person name="Dick G.J."/>
        </authorList>
    </citation>
    <scope>NUCLEOTIDE SEQUENCE [LARGE SCALE GENOMIC DNA]</scope>
    <source>
        <strain evidence="4">A8</strain>
    </source>
</reference>
<protein>
    <recommendedName>
        <fullName evidence="3">Molybdopterin synthase sulfur carrier subunit</fullName>
    </recommendedName>
</protein>
<name>A0A1Y1QVS0_9GAMM</name>
<dbReference type="InterPro" id="IPR003749">
    <property type="entry name" value="ThiS/MoaD-like"/>
</dbReference>
<dbReference type="PANTHER" id="PTHR33359:SF1">
    <property type="entry name" value="MOLYBDOPTERIN SYNTHASE SULFUR CARRIER SUBUNIT"/>
    <property type="match status" value="1"/>
</dbReference>
<comment type="caution">
    <text evidence="4">The sequence shown here is derived from an EMBL/GenBank/DDBJ whole genome shotgun (WGS) entry which is preliminary data.</text>
</comment>
<dbReference type="GO" id="GO:1990133">
    <property type="term" value="C:molybdopterin adenylyltransferase complex"/>
    <property type="evidence" value="ECO:0007669"/>
    <property type="project" value="TreeGrafter"/>
</dbReference>
<sequence length="77" mass="8138">MPINVLFFASLRERLGKAQASIDTDVPLTAHEVWLRSSGGAALPVNVLVSVNQAYANLETLVQAGDEVAFFPPVTGG</sequence>
<dbReference type="SUPFAM" id="SSF54285">
    <property type="entry name" value="MoaD/ThiS"/>
    <property type="match status" value="1"/>
</dbReference>
<dbReference type="GO" id="GO:0000166">
    <property type="term" value="F:nucleotide binding"/>
    <property type="evidence" value="ECO:0007669"/>
    <property type="project" value="UniProtKB-KW"/>
</dbReference>
<accession>A0A1Y1QVS0</accession>
<comment type="similarity">
    <text evidence="2">Belongs to the MoaD family.</text>
</comment>
<dbReference type="InterPro" id="IPR016155">
    <property type="entry name" value="Mopterin_synth/thiamin_S_b"/>
</dbReference>
<dbReference type="GO" id="GO:0006777">
    <property type="term" value="P:Mo-molybdopterin cofactor biosynthetic process"/>
    <property type="evidence" value="ECO:0007669"/>
    <property type="project" value="InterPro"/>
</dbReference>
<evidence type="ECO:0000256" key="2">
    <source>
        <dbReference type="ARBA" id="ARBA00024200"/>
    </source>
</evidence>
<dbReference type="Pfam" id="PF02597">
    <property type="entry name" value="ThiS"/>
    <property type="match status" value="1"/>
</dbReference>
<dbReference type="PANTHER" id="PTHR33359">
    <property type="entry name" value="MOLYBDOPTERIN SYNTHASE SULFUR CARRIER SUBUNIT"/>
    <property type="match status" value="1"/>
</dbReference>
<evidence type="ECO:0000313" key="4">
    <source>
        <dbReference type="EMBL" id="OQX14928.1"/>
    </source>
</evidence>
<dbReference type="InterPro" id="IPR044672">
    <property type="entry name" value="MOCS2A"/>
</dbReference>
<dbReference type="Proteomes" id="UP000192491">
    <property type="component" value="Unassembled WGS sequence"/>
</dbReference>
<dbReference type="CDD" id="cd00754">
    <property type="entry name" value="Ubl_MoaD"/>
    <property type="match status" value="1"/>
</dbReference>
<evidence type="ECO:0000256" key="3">
    <source>
        <dbReference type="ARBA" id="ARBA00024247"/>
    </source>
</evidence>
<gene>
    <name evidence="4" type="ORF">BWK73_08085</name>
</gene>
<proteinExistence type="inferred from homology"/>
<evidence type="ECO:0000256" key="1">
    <source>
        <dbReference type="ARBA" id="ARBA00022741"/>
    </source>
</evidence>
<dbReference type="EMBL" id="MTEJ01000021">
    <property type="protein sequence ID" value="OQX14928.1"/>
    <property type="molecule type" value="Genomic_DNA"/>
</dbReference>
<keyword evidence="1" id="KW-0547">Nucleotide-binding</keyword>
<dbReference type="Gene3D" id="3.10.20.30">
    <property type="match status" value="1"/>
</dbReference>
<dbReference type="AlphaFoldDB" id="A0A1Y1QVS0"/>
<organism evidence="4 5">
    <name type="scientific">Thiothrix lacustris</name>
    <dbReference type="NCBI Taxonomy" id="525917"/>
    <lineage>
        <taxon>Bacteria</taxon>
        <taxon>Pseudomonadati</taxon>
        <taxon>Pseudomonadota</taxon>
        <taxon>Gammaproteobacteria</taxon>
        <taxon>Thiotrichales</taxon>
        <taxon>Thiotrichaceae</taxon>
        <taxon>Thiothrix</taxon>
    </lineage>
</organism>